<organism evidence="3 4">
    <name type="scientific">Magnaporthiopsis poae (strain ATCC 64411 / 73-15)</name>
    <name type="common">Kentucky bluegrass fungus</name>
    <name type="synonym">Magnaporthe poae</name>
    <dbReference type="NCBI Taxonomy" id="644358"/>
    <lineage>
        <taxon>Eukaryota</taxon>
        <taxon>Fungi</taxon>
        <taxon>Dikarya</taxon>
        <taxon>Ascomycota</taxon>
        <taxon>Pezizomycotina</taxon>
        <taxon>Sordariomycetes</taxon>
        <taxon>Sordariomycetidae</taxon>
        <taxon>Magnaporthales</taxon>
        <taxon>Magnaporthaceae</taxon>
        <taxon>Magnaporthiopsis</taxon>
    </lineage>
</organism>
<feature type="signal peptide" evidence="1">
    <location>
        <begin position="1"/>
        <end position="18"/>
    </location>
</feature>
<feature type="chain" id="PRO_5009386008" evidence="1">
    <location>
        <begin position="19"/>
        <end position="78"/>
    </location>
</feature>
<dbReference type="Proteomes" id="UP000011715">
    <property type="component" value="Unassembled WGS sequence"/>
</dbReference>
<dbReference type="AlphaFoldDB" id="A0A0C4EA92"/>
<reference evidence="3" key="5">
    <citation type="submission" date="2015-06" db="UniProtKB">
        <authorList>
            <consortium name="EnsemblFungi"/>
        </authorList>
    </citation>
    <scope>IDENTIFICATION</scope>
    <source>
        <strain evidence="3">ATCC 64411</strain>
    </source>
</reference>
<keyword evidence="4" id="KW-1185">Reference proteome</keyword>
<dbReference type="EMBL" id="ADBL01002442">
    <property type="status" value="NOT_ANNOTATED_CDS"/>
    <property type="molecule type" value="Genomic_DNA"/>
</dbReference>
<dbReference type="VEuPathDB" id="FungiDB:MAPG_09551"/>
<protein>
    <submittedName>
        <fullName evidence="2 3">Uncharacterized protein</fullName>
    </submittedName>
</protein>
<accession>A0A0C4EA92</accession>
<dbReference type="EMBL" id="GL876976">
    <property type="protein sequence ID" value="KLU91026.1"/>
    <property type="molecule type" value="Genomic_DNA"/>
</dbReference>
<reference evidence="4" key="1">
    <citation type="submission" date="2010-05" db="EMBL/GenBank/DDBJ databases">
        <title>The genome sequence of Magnaporthe poae strain ATCC 64411.</title>
        <authorList>
            <person name="Ma L.-J."/>
            <person name="Dead R."/>
            <person name="Young S."/>
            <person name="Zeng Q."/>
            <person name="Koehrsen M."/>
            <person name="Alvarado L."/>
            <person name="Berlin A."/>
            <person name="Chapman S.B."/>
            <person name="Chen Z."/>
            <person name="Freedman E."/>
            <person name="Gellesch M."/>
            <person name="Goldberg J."/>
            <person name="Griggs A."/>
            <person name="Gujja S."/>
            <person name="Heilman E.R."/>
            <person name="Heiman D."/>
            <person name="Hepburn T."/>
            <person name="Howarth C."/>
            <person name="Jen D."/>
            <person name="Larson L."/>
            <person name="Mehta T."/>
            <person name="Neiman D."/>
            <person name="Pearson M."/>
            <person name="Roberts A."/>
            <person name="Saif S."/>
            <person name="Shea T."/>
            <person name="Shenoy N."/>
            <person name="Sisk P."/>
            <person name="Stolte C."/>
            <person name="Sykes S."/>
            <person name="Walk T."/>
            <person name="White J."/>
            <person name="Yandava C."/>
            <person name="Haas B."/>
            <person name="Nusbaum C."/>
            <person name="Birren B."/>
        </authorList>
    </citation>
    <scope>NUCLEOTIDE SEQUENCE [LARGE SCALE GENOMIC DNA]</scope>
    <source>
        <strain evidence="4">ATCC 64411 / 73-15</strain>
    </source>
</reference>
<evidence type="ECO:0000256" key="1">
    <source>
        <dbReference type="SAM" id="SignalP"/>
    </source>
</evidence>
<dbReference type="eggNOG" id="ENOG502RNDQ">
    <property type="taxonomic scope" value="Eukaryota"/>
</dbReference>
<dbReference type="OrthoDB" id="5198893at2759"/>
<evidence type="ECO:0000313" key="3">
    <source>
        <dbReference type="EnsemblFungi" id="MAPG_09551T0"/>
    </source>
</evidence>
<dbReference type="EnsemblFungi" id="MAPG_09551T0">
    <property type="protein sequence ID" value="MAPG_09551T0"/>
    <property type="gene ID" value="MAPG_09551"/>
</dbReference>
<dbReference type="OMA" id="QILPACN"/>
<proteinExistence type="predicted"/>
<keyword evidence="1" id="KW-0732">Signal</keyword>
<evidence type="ECO:0000313" key="4">
    <source>
        <dbReference type="Proteomes" id="UP000011715"/>
    </source>
</evidence>
<reference evidence="3" key="4">
    <citation type="journal article" date="2015" name="G3 (Bethesda)">
        <title>Genome sequences of three phytopathogenic species of the Magnaporthaceae family of fungi.</title>
        <authorList>
            <person name="Okagaki L.H."/>
            <person name="Nunes C.C."/>
            <person name="Sailsbery J."/>
            <person name="Clay B."/>
            <person name="Brown D."/>
            <person name="John T."/>
            <person name="Oh Y."/>
            <person name="Young N."/>
            <person name="Fitzgerald M."/>
            <person name="Haas B.J."/>
            <person name="Zeng Q."/>
            <person name="Young S."/>
            <person name="Adiconis X."/>
            <person name="Fan L."/>
            <person name="Levin J.Z."/>
            <person name="Mitchell T.K."/>
            <person name="Okubara P.A."/>
            <person name="Farman M.L."/>
            <person name="Kohn L.M."/>
            <person name="Birren B."/>
            <person name="Ma L.-J."/>
            <person name="Dean R.A."/>
        </authorList>
    </citation>
    <scope>NUCLEOTIDE SEQUENCE</scope>
    <source>
        <strain evidence="3">ATCC 64411 / 73-15</strain>
    </source>
</reference>
<name>A0A0C4EA92_MAGP6</name>
<reference evidence="2" key="3">
    <citation type="submission" date="2011-03" db="EMBL/GenBank/DDBJ databases">
        <title>Annotation of Magnaporthe poae ATCC 64411.</title>
        <authorList>
            <person name="Ma L.-J."/>
            <person name="Dead R."/>
            <person name="Young S.K."/>
            <person name="Zeng Q."/>
            <person name="Gargeya S."/>
            <person name="Fitzgerald M."/>
            <person name="Haas B."/>
            <person name="Abouelleil A."/>
            <person name="Alvarado L."/>
            <person name="Arachchi H.M."/>
            <person name="Berlin A."/>
            <person name="Brown A."/>
            <person name="Chapman S.B."/>
            <person name="Chen Z."/>
            <person name="Dunbar C."/>
            <person name="Freedman E."/>
            <person name="Gearin G."/>
            <person name="Gellesch M."/>
            <person name="Goldberg J."/>
            <person name="Griggs A."/>
            <person name="Gujja S."/>
            <person name="Heiman D."/>
            <person name="Howarth C."/>
            <person name="Larson L."/>
            <person name="Lui A."/>
            <person name="MacDonald P.J.P."/>
            <person name="Mehta T."/>
            <person name="Montmayeur A."/>
            <person name="Murphy C."/>
            <person name="Neiman D."/>
            <person name="Pearson M."/>
            <person name="Priest M."/>
            <person name="Roberts A."/>
            <person name="Saif S."/>
            <person name="Shea T."/>
            <person name="Shenoy N."/>
            <person name="Sisk P."/>
            <person name="Stolte C."/>
            <person name="Sykes S."/>
            <person name="Yandava C."/>
            <person name="Wortman J."/>
            <person name="Nusbaum C."/>
            <person name="Birren B."/>
        </authorList>
    </citation>
    <scope>NUCLEOTIDE SEQUENCE</scope>
    <source>
        <strain evidence="2">ATCC 64411</strain>
    </source>
</reference>
<sequence length="78" mass="8567">MQFFNVLSILAAVGVVAANPIEARADCSRGMPSCFGGHIVGQVDCPCNYQKGPCDRWTCPDEKRWMACGQERTACVWI</sequence>
<gene>
    <name evidence="2" type="ORF">MAPG_09551</name>
</gene>
<evidence type="ECO:0000313" key="2">
    <source>
        <dbReference type="EMBL" id="KLU91026.1"/>
    </source>
</evidence>
<reference evidence="2" key="2">
    <citation type="submission" date="2010-05" db="EMBL/GenBank/DDBJ databases">
        <title>The Genome Sequence of Magnaporthe poae strain ATCC 64411.</title>
        <authorList>
            <consortium name="The Broad Institute Genome Sequencing Platform"/>
            <consortium name="Broad Institute Genome Sequencing Center for Infectious Disease"/>
            <person name="Ma L.-J."/>
            <person name="Dead R."/>
            <person name="Young S."/>
            <person name="Zeng Q."/>
            <person name="Koehrsen M."/>
            <person name="Alvarado L."/>
            <person name="Berlin A."/>
            <person name="Chapman S.B."/>
            <person name="Chen Z."/>
            <person name="Freedman E."/>
            <person name="Gellesch M."/>
            <person name="Goldberg J."/>
            <person name="Griggs A."/>
            <person name="Gujja S."/>
            <person name="Heilman E.R."/>
            <person name="Heiman D."/>
            <person name="Hepburn T."/>
            <person name="Howarth C."/>
            <person name="Jen D."/>
            <person name="Larson L."/>
            <person name="Mehta T."/>
            <person name="Neiman D."/>
            <person name="Pearson M."/>
            <person name="Roberts A."/>
            <person name="Saif S."/>
            <person name="Shea T."/>
            <person name="Shenoy N."/>
            <person name="Sisk P."/>
            <person name="Stolte C."/>
            <person name="Sykes S."/>
            <person name="Walk T."/>
            <person name="White J."/>
            <person name="Yandava C."/>
            <person name="Haas B."/>
            <person name="Nusbaum C."/>
            <person name="Birren B."/>
        </authorList>
    </citation>
    <scope>NUCLEOTIDE SEQUENCE</scope>
    <source>
        <strain evidence="2">ATCC 64411</strain>
    </source>
</reference>